<keyword evidence="1" id="KW-0732">Signal</keyword>
<feature type="non-terminal residue" evidence="2">
    <location>
        <position position="109"/>
    </location>
</feature>
<proteinExistence type="predicted"/>
<dbReference type="AlphaFoldDB" id="A0ABD0NWK5"/>
<name>A0ABD0NWK5_CIRMR</name>
<sequence>MLIVLLNLLLFVLSVLPSKYVIDIDVRFFDLFLAGYLRNIVKNISLPLTLRNSINITDIDMTTVCGLNGTEYECKCEENHVWPNDTCRAYEALVDVFKLSLQRVHFARE</sequence>
<accession>A0ABD0NWK5</accession>
<feature type="chain" id="PRO_5044805387" evidence="1">
    <location>
        <begin position="18"/>
        <end position="109"/>
    </location>
</feature>
<comment type="caution">
    <text evidence="2">The sequence shown here is derived from an EMBL/GenBank/DDBJ whole genome shotgun (WGS) entry which is preliminary data.</text>
</comment>
<keyword evidence="3" id="KW-1185">Reference proteome</keyword>
<dbReference type="EMBL" id="JAMKFB020000020">
    <property type="protein sequence ID" value="KAL0164853.1"/>
    <property type="molecule type" value="Genomic_DNA"/>
</dbReference>
<evidence type="ECO:0000256" key="1">
    <source>
        <dbReference type="SAM" id="SignalP"/>
    </source>
</evidence>
<feature type="signal peptide" evidence="1">
    <location>
        <begin position="1"/>
        <end position="17"/>
    </location>
</feature>
<evidence type="ECO:0000313" key="2">
    <source>
        <dbReference type="EMBL" id="KAL0164853.1"/>
    </source>
</evidence>
<reference evidence="2 3" key="1">
    <citation type="submission" date="2024-05" db="EMBL/GenBank/DDBJ databases">
        <title>Genome sequencing and assembly of Indian major carp, Cirrhinus mrigala (Hamilton, 1822).</title>
        <authorList>
            <person name="Mohindra V."/>
            <person name="Chowdhury L.M."/>
            <person name="Lal K."/>
            <person name="Jena J.K."/>
        </authorList>
    </citation>
    <scope>NUCLEOTIDE SEQUENCE [LARGE SCALE GENOMIC DNA]</scope>
    <source>
        <strain evidence="2">CM1030</strain>
        <tissue evidence="2">Blood</tissue>
    </source>
</reference>
<evidence type="ECO:0000313" key="3">
    <source>
        <dbReference type="Proteomes" id="UP001529510"/>
    </source>
</evidence>
<dbReference type="Proteomes" id="UP001529510">
    <property type="component" value="Unassembled WGS sequence"/>
</dbReference>
<gene>
    <name evidence="2" type="ORF">M9458_040606</name>
</gene>
<organism evidence="2 3">
    <name type="scientific">Cirrhinus mrigala</name>
    <name type="common">Mrigala</name>
    <dbReference type="NCBI Taxonomy" id="683832"/>
    <lineage>
        <taxon>Eukaryota</taxon>
        <taxon>Metazoa</taxon>
        <taxon>Chordata</taxon>
        <taxon>Craniata</taxon>
        <taxon>Vertebrata</taxon>
        <taxon>Euteleostomi</taxon>
        <taxon>Actinopterygii</taxon>
        <taxon>Neopterygii</taxon>
        <taxon>Teleostei</taxon>
        <taxon>Ostariophysi</taxon>
        <taxon>Cypriniformes</taxon>
        <taxon>Cyprinidae</taxon>
        <taxon>Labeoninae</taxon>
        <taxon>Labeonini</taxon>
        <taxon>Cirrhinus</taxon>
    </lineage>
</organism>
<protein>
    <submittedName>
        <fullName evidence="2">Uncharacterized protein</fullName>
    </submittedName>
</protein>